<name>A0A5B7CPB7_PORTR</name>
<gene>
    <name evidence="2" type="ORF">E2C01_003111</name>
</gene>
<reference evidence="2 3" key="1">
    <citation type="submission" date="2019-05" db="EMBL/GenBank/DDBJ databases">
        <title>Another draft genome of Portunus trituberculatus and its Hox gene families provides insights of decapod evolution.</title>
        <authorList>
            <person name="Jeong J.-H."/>
            <person name="Song I."/>
            <person name="Kim S."/>
            <person name="Choi T."/>
            <person name="Kim D."/>
            <person name="Ryu S."/>
            <person name="Kim W."/>
        </authorList>
    </citation>
    <scope>NUCLEOTIDE SEQUENCE [LARGE SCALE GENOMIC DNA]</scope>
    <source>
        <tissue evidence="2">Muscle</tissue>
    </source>
</reference>
<feature type="compositionally biased region" description="Low complexity" evidence="1">
    <location>
        <begin position="45"/>
        <end position="55"/>
    </location>
</feature>
<keyword evidence="3" id="KW-1185">Reference proteome</keyword>
<comment type="caution">
    <text evidence="2">The sequence shown here is derived from an EMBL/GenBank/DDBJ whole genome shotgun (WGS) entry which is preliminary data.</text>
</comment>
<dbReference type="AlphaFoldDB" id="A0A5B7CPB7"/>
<feature type="compositionally biased region" description="Basic residues" evidence="1">
    <location>
        <begin position="33"/>
        <end position="44"/>
    </location>
</feature>
<sequence>MCEGVRWYTVDIGAGQSKRSLTRDHHKLSHLRVASHHHHNHHHNQSLPTTTTTTQSFPLTGTSHFHTSDILYRFVTRNLSLLQPNSPRHAALRPFLPNTKAETCACFKLT</sequence>
<accession>A0A5B7CPB7</accession>
<protein>
    <submittedName>
        <fullName evidence="2">Uncharacterized protein</fullName>
    </submittedName>
</protein>
<organism evidence="2 3">
    <name type="scientific">Portunus trituberculatus</name>
    <name type="common">Swimming crab</name>
    <name type="synonym">Neptunus trituberculatus</name>
    <dbReference type="NCBI Taxonomy" id="210409"/>
    <lineage>
        <taxon>Eukaryota</taxon>
        <taxon>Metazoa</taxon>
        <taxon>Ecdysozoa</taxon>
        <taxon>Arthropoda</taxon>
        <taxon>Crustacea</taxon>
        <taxon>Multicrustacea</taxon>
        <taxon>Malacostraca</taxon>
        <taxon>Eumalacostraca</taxon>
        <taxon>Eucarida</taxon>
        <taxon>Decapoda</taxon>
        <taxon>Pleocyemata</taxon>
        <taxon>Brachyura</taxon>
        <taxon>Eubrachyura</taxon>
        <taxon>Portunoidea</taxon>
        <taxon>Portunidae</taxon>
        <taxon>Portuninae</taxon>
        <taxon>Portunus</taxon>
    </lineage>
</organism>
<evidence type="ECO:0000313" key="3">
    <source>
        <dbReference type="Proteomes" id="UP000324222"/>
    </source>
</evidence>
<dbReference type="EMBL" id="VSRR010000119">
    <property type="protein sequence ID" value="MPC10474.1"/>
    <property type="molecule type" value="Genomic_DNA"/>
</dbReference>
<dbReference type="Proteomes" id="UP000324222">
    <property type="component" value="Unassembled WGS sequence"/>
</dbReference>
<evidence type="ECO:0000313" key="2">
    <source>
        <dbReference type="EMBL" id="MPC10474.1"/>
    </source>
</evidence>
<feature type="region of interest" description="Disordered" evidence="1">
    <location>
        <begin position="33"/>
        <end position="55"/>
    </location>
</feature>
<proteinExistence type="predicted"/>
<evidence type="ECO:0000256" key="1">
    <source>
        <dbReference type="SAM" id="MobiDB-lite"/>
    </source>
</evidence>